<protein>
    <submittedName>
        <fullName evidence="1">Uncharacterized protein</fullName>
    </submittedName>
</protein>
<gene>
    <name evidence="1" type="ORF">GN244_ATG06252</name>
</gene>
<dbReference type="EMBL" id="WSZM01000121">
    <property type="protein sequence ID" value="KAF4041530.1"/>
    <property type="molecule type" value="Genomic_DNA"/>
</dbReference>
<evidence type="ECO:0000313" key="1">
    <source>
        <dbReference type="EMBL" id="KAF4041530.1"/>
    </source>
</evidence>
<keyword evidence="2" id="KW-1185">Reference proteome</keyword>
<dbReference type="Proteomes" id="UP000602510">
    <property type="component" value="Unassembled WGS sequence"/>
</dbReference>
<reference evidence="1" key="1">
    <citation type="submission" date="2020-04" db="EMBL/GenBank/DDBJ databases">
        <title>Hybrid Assembly of Korean Phytophthora infestans isolates.</title>
        <authorList>
            <person name="Prokchorchik M."/>
            <person name="Lee Y."/>
            <person name="Seo J."/>
            <person name="Cho J.-H."/>
            <person name="Park Y.-E."/>
            <person name="Jang D.-C."/>
            <person name="Im J.-S."/>
            <person name="Choi J.-G."/>
            <person name="Park H.-J."/>
            <person name="Lee G.-B."/>
            <person name="Lee Y.-G."/>
            <person name="Hong S.-Y."/>
            <person name="Cho K."/>
            <person name="Sohn K.H."/>
        </authorList>
    </citation>
    <scope>NUCLEOTIDE SEQUENCE</scope>
    <source>
        <strain evidence="1">KR_1_A1</strain>
    </source>
</reference>
<organism evidence="1 2">
    <name type="scientific">Phytophthora infestans</name>
    <name type="common">Potato late blight agent</name>
    <name type="synonym">Botrytis infestans</name>
    <dbReference type="NCBI Taxonomy" id="4787"/>
    <lineage>
        <taxon>Eukaryota</taxon>
        <taxon>Sar</taxon>
        <taxon>Stramenopiles</taxon>
        <taxon>Oomycota</taxon>
        <taxon>Peronosporomycetes</taxon>
        <taxon>Peronosporales</taxon>
        <taxon>Peronosporaceae</taxon>
        <taxon>Phytophthora</taxon>
    </lineage>
</organism>
<comment type="caution">
    <text evidence="1">The sequence shown here is derived from an EMBL/GenBank/DDBJ whole genome shotgun (WGS) entry which is preliminary data.</text>
</comment>
<accession>A0A833TDG7</accession>
<dbReference type="AlphaFoldDB" id="A0A833TDG7"/>
<sequence length="318" mass="36531">MILMGGQHTEQCQCASVEGNRVVRQRRWRELCAKFYYDQDDEAKRVLDHFEASKVDEISISAVEETGADEQFNETVQMLGLHKCMVPSHDENFNQTIQMLEVVKNEVRAGYHDHVSNQRYAVFDTKAKESQGTNLEIWADDNARQYVSVRIRHDYLRMMGNHTKTMERMEAFIEKHLSNVGCHPFLAGLLTALRWNLESSTVVAWKLSDAVFVESGDSEFTHNALALLVLALNFSHCESAVIGTPGTGESPQVKTRDWYLDPYMSDHDIRQLMRLFPAAKRLEGRPTGTKMLTKMDRTNVHGQLDENPKFFDRWCVVL</sequence>
<name>A0A833TDG7_PHYIN</name>
<evidence type="ECO:0000313" key="2">
    <source>
        <dbReference type="Proteomes" id="UP000602510"/>
    </source>
</evidence>
<proteinExistence type="predicted"/>